<reference evidence="1" key="1">
    <citation type="submission" date="2021-06" db="EMBL/GenBank/DDBJ databases">
        <authorList>
            <person name="Kallberg Y."/>
            <person name="Tangrot J."/>
            <person name="Rosling A."/>
        </authorList>
    </citation>
    <scope>NUCLEOTIDE SEQUENCE</scope>
    <source>
        <strain evidence="1">87-6 pot B 2015</strain>
    </source>
</reference>
<keyword evidence="2" id="KW-1185">Reference proteome</keyword>
<protein>
    <submittedName>
        <fullName evidence="1">3065_t:CDS:1</fullName>
    </submittedName>
</protein>
<dbReference type="InterPro" id="IPR036910">
    <property type="entry name" value="HMG_box_dom_sf"/>
</dbReference>
<name>A0A9N9C8D5_FUNMO</name>
<gene>
    <name evidence="1" type="ORF">FMOSSE_LOCUS8451</name>
</gene>
<accession>A0A9N9C8D5</accession>
<dbReference type="AlphaFoldDB" id="A0A9N9C8D5"/>
<dbReference type="EMBL" id="CAJVPP010002194">
    <property type="protein sequence ID" value="CAG8591238.1"/>
    <property type="molecule type" value="Genomic_DNA"/>
</dbReference>
<organism evidence="1 2">
    <name type="scientific">Funneliformis mosseae</name>
    <name type="common">Endomycorrhizal fungus</name>
    <name type="synonym">Glomus mosseae</name>
    <dbReference type="NCBI Taxonomy" id="27381"/>
    <lineage>
        <taxon>Eukaryota</taxon>
        <taxon>Fungi</taxon>
        <taxon>Fungi incertae sedis</taxon>
        <taxon>Mucoromycota</taxon>
        <taxon>Glomeromycotina</taxon>
        <taxon>Glomeromycetes</taxon>
        <taxon>Glomerales</taxon>
        <taxon>Glomeraceae</taxon>
        <taxon>Funneliformis</taxon>
    </lineage>
</organism>
<dbReference type="Proteomes" id="UP000789375">
    <property type="component" value="Unassembled WGS sequence"/>
</dbReference>
<comment type="caution">
    <text evidence="1">The sequence shown here is derived from an EMBL/GenBank/DDBJ whole genome shotgun (WGS) entry which is preliminary data.</text>
</comment>
<proteinExistence type="predicted"/>
<sequence>MEYHFIKPVTTYISDSSTKKRVPNAFMKYRAEMMNHRPDNITMQEYSKQVAELWNNMPEEEKDKRKRDYQISRDQTFPHAMNENVDKNAVAVQMGESSSSYPSMTVDQFNQYQTYAMNENVDKNAVAVQMGESSSSYPSMTVDQFSQYQTYAMNEYLNAYAIAEQMREIPSFYQILPNTEDELTFDDQTDEASHSYPKWQRNLLQEAVITNQSEEGSSKIHPSSIYYKYYTL</sequence>
<dbReference type="SUPFAM" id="SSF47095">
    <property type="entry name" value="HMG-box"/>
    <property type="match status" value="1"/>
</dbReference>
<evidence type="ECO:0000313" key="2">
    <source>
        <dbReference type="Proteomes" id="UP000789375"/>
    </source>
</evidence>
<dbReference type="Gene3D" id="1.10.30.10">
    <property type="entry name" value="High mobility group box domain"/>
    <property type="match status" value="1"/>
</dbReference>
<evidence type="ECO:0000313" key="1">
    <source>
        <dbReference type="EMBL" id="CAG8591238.1"/>
    </source>
</evidence>